<evidence type="ECO:0000256" key="2">
    <source>
        <dbReference type="ARBA" id="ARBA00023015"/>
    </source>
</evidence>
<dbReference type="InterPro" id="IPR011598">
    <property type="entry name" value="bHLH_dom"/>
</dbReference>
<feature type="domain" description="BHLH" evidence="7">
    <location>
        <begin position="131"/>
        <end position="186"/>
    </location>
</feature>
<sequence>MDGTEIIETPGVHQIPTSDTNTDVITSSAAALQQLNNSLLNGNNSPHNFNGSNRTNDSQGNTDANGNFTYVMLNSQGQGERNLTQIIPRANLDIYNSQMSLQSNSNRAYQPDIGIKKEFTSNSFQIQKDMARRQQHNEVERRRRDKINTWINKISKVVPDCSDDHTKQGQSKGGILAKAYEYILELQTKISTSCQNTYDKEDVEQLIDERNRYKREADKLRIELQQYQRALEEKGWTVRRVDDTDD</sequence>
<dbReference type="Gene3D" id="4.10.280.10">
    <property type="entry name" value="Helix-loop-helix DNA-binding domain"/>
    <property type="match status" value="1"/>
</dbReference>
<gene>
    <name evidence="8" type="ORF">OKIOD_LOCUS14542</name>
</gene>
<dbReference type="PANTHER" id="PTHR46117">
    <property type="entry name" value="FI24210P1"/>
    <property type="match status" value="1"/>
</dbReference>
<dbReference type="CDD" id="cd11396">
    <property type="entry name" value="bHLHzip_USF"/>
    <property type="match status" value="1"/>
</dbReference>
<dbReference type="PROSITE" id="PS50888">
    <property type="entry name" value="BHLH"/>
    <property type="match status" value="1"/>
</dbReference>
<dbReference type="SMART" id="SM00353">
    <property type="entry name" value="HLH"/>
    <property type="match status" value="1"/>
</dbReference>
<dbReference type="SUPFAM" id="SSF47459">
    <property type="entry name" value="HLH, helix-loop-helix DNA-binding domain"/>
    <property type="match status" value="1"/>
</dbReference>
<keyword evidence="9" id="KW-1185">Reference proteome</keyword>
<keyword evidence="5" id="KW-0175">Coiled coil</keyword>
<evidence type="ECO:0000313" key="8">
    <source>
        <dbReference type="EMBL" id="CAG5111471.1"/>
    </source>
</evidence>
<name>A0ABN7T1W8_OIKDI</name>
<dbReference type="InterPro" id="IPR051732">
    <property type="entry name" value="USF"/>
</dbReference>
<keyword evidence="3" id="KW-0804">Transcription</keyword>
<dbReference type="PANTHER" id="PTHR46117:SF3">
    <property type="entry name" value="FI24210P1"/>
    <property type="match status" value="1"/>
</dbReference>
<evidence type="ECO:0000256" key="1">
    <source>
        <dbReference type="ARBA" id="ARBA00004123"/>
    </source>
</evidence>
<feature type="compositionally biased region" description="Polar residues" evidence="6">
    <location>
        <begin position="46"/>
        <end position="64"/>
    </location>
</feature>
<evidence type="ECO:0000256" key="4">
    <source>
        <dbReference type="ARBA" id="ARBA00023242"/>
    </source>
</evidence>
<evidence type="ECO:0000313" key="9">
    <source>
        <dbReference type="Proteomes" id="UP001158576"/>
    </source>
</evidence>
<proteinExistence type="predicted"/>
<feature type="region of interest" description="Disordered" evidence="6">
    <location>
        <begin position="1"/>
        <end position="20"/>
    </location>
</feature>
<dbReference type="Pfam" id="PF00010">
    <property type="entry name" value="HLH"/>
    <property type="match status" value="1"/>
</dbReference>
<evidence type="ECO:0000256" key="6">
    <source>
        <dbReference type="SAM" id="MobiDB-lite"/>
    </source>
</evidence>
<protein>
    <submittedName>
        <fullName evidence="8">Oidioi.mRNA.OKI2018_I69.chr2.g5777.t1.cds</fullName>
    </submittedName>
</protein>
<accession>A0ABN7T1W8</accession>
<dbReference type="Proteomes" id="UP001158576">
    <property type="component" value="Chromosome 2"/>
</dbReference>
<evidence type="ECO:0000256" key="3">
    <source>
        <dbReference type="ARBA" id="ARBA00023163"/>
    </source>
</evidence>
<evidence type="ECO:0000259" key="7">
    <source>
        <dbReference type="PROSITE" id="PS50888"/>
    </source>
</evidence>
<evidence type="ECO:0000256" key="5">
    <source>
        <dbReference type="SAM" id="Coils"/>
    </source>
</evidence>
<keyword evidence="2" id="KW-0805">Transcription regulation</keyword>
<organism evidence="8 9">
    <name type="scientific">Oikopleura dioica</name>
    <name type="common">Tunicate</name>
    <dbReference type="NCBI Taxonomy" id="34765"/>
    <lineage>
        <taxon>Eukaryota</taxon>
        <taxon>Metazoa</taxon>
        <taxon>Chordata</taxon>
        <taxon>Tunicata</taxon>
        <taxon>Appendicularia</taxon>
        <taxon>Copelata</taxon>
        <taxon>Oikopleuridae</taxon>
        <taxon>Oikopleura</taxon>
    </lineage>
</organism>
<dbReference type="InterPro" id="IPR036638">
    <property type="entry name" value="HLH_DNA-bd_sf"/>
</dbReference>
<feature type="region of interest" description="Disordered" evidence="6">
    <location>
        <begin position="38"/>
        <end position="64"/>
    </location>
</feature>
<comment type="subcellular location">
    <subcellularLocation>
        <location evidence="1">Nucleus</location>
    </subcellularLocation>
</comment>
<keyword evidence="4" id="KW-0539">Nucleus</keyword>
<feature type="coiled-coil region" evidence="5">
    <location>
        <begin position="203"/>
        <end position="230"/>
    </location>
</feature>
<reference evidence="8 9" key="1">
    <citation type="submission" date="2021-04" db="EMBL/GenBank/DDBJ databases">
        <authorList>
            <person name="Bliznina A."/>
        </authorList>
    </citation>
    <scope>NUCLEOTIDE SEQUENCE [LARGE SCALE GENOMIC DNA]</scope>
</reference>
<dbReference type="EMBL" id="OU015567">
    <property type="protein sequence ID" value="CAG5111471.1"/>
    <property type="molecule type" value="Genomic_DNA"/>
</dbReference>